<dbReference type="Pfam" id="PF23598">
    <property type="entry name" value="LRR_14"/>
    <property type="match status" value="2"/>
</dbReference>
<keyword evidence="1" id="KW-0433">Leucine-rich repeat</keyword>
<evidence type="ECO:0000256" key="1">
    <source>
        <dbReference type="ARBA" id="ARBA00022614"/>
    </source>
</evidence>
<name>A0A843XKK8_COLES</name>
<dbReference type="PANTHER" id="PTHR47186:SF18">
    <property type="entry name" value="RX N-TERMINAL DOMAIN-CONTAINING PROTEIN"/>
    <property type="match status" value="1"/>
</dbReference>
<evidence type="ECO:0000313" key="7">
    <source>
        <dbReference type="Proteomes" id="UP000652761"/>
    </source>
</evidence>
<evidence type="ECO:0000256" key="3">
    <source>
        <dbReference type="SAM" id="MobiDB-lite"/>
    </source>
</evidence>
<dbReference type="InterPro" id="IPR003591">
    <property type="entry name" value="Leu-rich_rpt_typical-subtyp"/>
</dbReference>
<dbReference type="InterPro" id="IPR056789">
    <property type="entry name" value="LRR_R13L1-DRL21"/>
</dbReference>
<dbReference type="OrthoDB" id="684140at2759"/>
<evidence type="ECO:0000259" key="4">
    <source>
        <dbReference type="Pfam" id="PF23598"/>
    </source>
</evidence>
<dbReference type="InterPro" id="IPR032675">
    <property type="entry name" value="LRR_dom_sf"/>
</dbReference>
<evidence type="ECO:0000313" key="6">
    <source>
        <dbReference type="EMBL" id="MQM19547.1"/>
    </source>
</evidence>
<feature type="compositionally biased region" description="Polar residues" evidence="3">
    <location>
        <begin position="467"/>
        <end position="477"/>
    </location>
</feature>
<evidence type="ECO:0000259" key="5">
    <source>
        <dbReference type="Pfam" id="PF25019"/>
    </source>
</evidence>
<dbReference type="Gene3D" id="3.80.10.10">
    <property type="entry name" value="Ribonuclease Inhibitor"/>
    <property type="match status" value="3"/>
</dbReference>
<accession>A0A843XKK8</accession>
<gene>
    <name evidence="6" type="ORF">Taro_052552</name>
</gene>
<organism evidence="6 7">
    <name type="scientific">Colocasia esculenta</name>
    <name type="common">Wild taro</name>
    <name type="synonym">Arum esculentum</name>
    <dbReference type="NCBI Taxonomy" id="4460"/>
    <lineage>
        <taxon>Eukaryota</taxon>
        <taxon>Viridiplantae</taxon>
        <taxon>Streptophyta</taxon>
        <taxon>Embryophyta</taxon>
        <taxon>Tracheophyta</taxon>
        <taxon>Spermatophyta</taxon>
        <taxon>Magnoliopsida</taxon>
        <taxon>Liliopsida</taxon>
        <taxon>Araceae</taxon>
        <taxon>Aroideae</taxon>
        <taxon>Colocasieae</taxon>
        <taxon>Colocasia</taxon>
    </lineage>
</organism>
<comment type="caution">
    <text evidence="6">The sequence shown here is derived from an EMBL/GenBank/DDBJ whole genome shotgun (WGS) entry which is preliminary data.</text>
</comment>
<proteinExistence type="predicted"/>
<feature type="non-terminal residue" evidence="6">
    <location>
        <position position="873"/>
    </location>
</feature>
<keyword evidence="7" id="KW-1185">Reference proteome</keyword>
<reference evidence="6" key="1">
    <citation type="submission" date="2017-07" db="EMBL/GenBank/DDBJ databases">
        <title>Taro Niue Genome Assembly and Annotation.</title>
        <authorList>
            <person name="Atibalentja N."/>
            <person name="Keating K."/>
            <person name="Fields C.J."/>
        </authorList>
    </citation>
    <scope>NUCLEOTIDE SEQUENCE</scope>
    <source>
        <strain evidence="6">Niue_2</strain>
        <tissue evidence="6">Leaf</tissue>
    </source>
</reference>
<dbReference type="EMBL" id="NMUH01009007">
    <property type="protein sequence ID" value="MQM19547.1"/>
    <property type="molecule type" value="Genomic_DNA"/>
</dbReference>
<feature type="domain" description="R13L1/DRL21-like LRR repeat region" evidence="5">
    <location>
        <begin position="601"/>
        <end position="665"/>
    </location>
</feature>
<dbReference type="AlphaFoldDB" id="A0A843XKK8"/>
<dbReference type="Proteomes" id="UP000652761">
    <property type="component" value="Unassembled WGS sequence"/>
</dbReference>
<dbReference type="PANTHER" id="PTHR47186">
    <property type="entry name" value="LEUCINE-RICH REPEAT-CONTAINING PROTEIN 57"/>
    <property type="match status" value="1"/>
</dbReference>
<evidence type="ECO:0000256" key="2">
    <source>
        <dbReference type="ARBA" id="ARBA00022737"/>
    </source>
</evidence>
<feature type="domain" description="Disease resistance R13L4/SHOC-2-like LRR" evidence="4">
    <location>
        <begin position="272"/>
        <end position="379"/>
    </location>
</feature>
<sequence length="873" mass="97148">MHDLIHDLAVSVSGGECSAIKNQETWRASYGSPSLRHIAFVPDSSDVTMIFQSLCCGELGGLRSLLLARRPDVWVKKEVVNEIPDIVVQTLVSLRALDLGYVRLQHLPDSVWSLKHLRYLDLSRTRIEVFPESVCQLYLLQTLDLSYARITELSDSLKYLTELRYLNLCYSGVRMLPETVGELMNLRTLDLAYTGISNLPQSVGNLRHLTFLDLSGALVSEFPKPICLLYNLRTLNLNNVAIDQLPDSIGNLQKLHHLNLNETRIETLPESICDLHLLQVLNLSFSRLRKLPKSIGNLRCLSHLDLSSTRVRRLPKSICSVHSLQSLLLKGSCLSRLPEEMGSLTNLQHLDFSSECVYTPSGIGGLTNLRTLPALNLELRGSLQISGLQFVNEFEHVDMAGLRANTQIDKLTLDWRSIRSWQDAHSLSSEESASDTEQSDLRDHPLSSEESASDTEQSDLRDHPLSSEESAADTEQSANEFEHVHMAGLTMDWRSIRSWEEDHSLSSEGSASDLRDHPLSSEGSASDLRDHLLSSEGSASDLRDHLLSSEKSVSDTEQSDLRDQLQPHHVPTELEEEEGDPHSSSESWCGNDLLDFEQPGLLERLQPHCGLRALQVLGFRGRAFPGWMGDPSFPRLVQLVLEGCANCSCLPALGQLPTLKQLTIAGASSVERIGPEFRFSNGGEGRRGAFPSLEEMRVQHMTKWSKWVGVQNGDFPRLAWLEIEDCPALRGDLPFSSTCSLPMLKVLKIRDCPSLLGVFLQNLPNLGTAEFKQCEHLSDIDFGNLMISSSSAAASPSSSSSSSTTSTEMELRSLRIIGCPHARFLQGEGHLLPRTLTYLFIDSQCGCLLEWCLGDGNEWLSQIPYTAVRRSHE</sequence>
<keyword evidence="2" id="KW-0677">Repeat</keyword>
<dbReference type="InterPro" id="IPR055414">
    <property type="entry name" value="LRR_R13L4/SHOC2-like"/>
</dbReference>
<protein>
    <submittedName>
        <fullName evidence="6">Uncharacterized protein</fullName>
    </submittedName>
</protein>
<feature type="domain" description="Disease resistance R13L4/SHOC-2-like LRR" evidence="4">
    <location>
        <begin position="157"/>
        <end position="215"/>
    </location>
</feature>
<feature type="region of interest" description="Disordered" evidence="3">
    <location>
        <begin position="426"/>
        <end position="477"/>
    </location>
</feature>
<dbReference type="SUPFAM" id="SSF52058">
    <property type="entry name" value="L domain-like"/>
    <property type="match status" value="1"/>
</dbReference>
<dbReference type="Pfam" id="PF25019">
    <property type="entry name" value="LRR_R13L1-DRL21"/>
    <property type="match status" value="1"/>
</dbReference>
<dbReference type="SUPFAM" id="SSF52047">
    <property type="entry name" value="RNI-like"/>
    <property type="match status" value="1"/>
</dbReference>
<feature type="region of interest" description="Disordered" evidence="3">
    <location>
        <begin position="548"/>
        <end position="567"/>
    </location>
</feature>
<feature type="region of interest" description="Disordered" evidence="3">
    <location>
        <begin position="504"/>
        <end position="528"/>
    </location>
</feature>
<dbReference type="SMART" id="SM00369">
    <property type="entry name" value="LRR_TYP"/>
    <property type="match status" value="8"/>
</dbReference>